<dbReference type="FunFam" id="3.30.200.20:FF:000042">
    <property type="entry name" value="Aurora kinase A"/>
    <property type="match status" value="1"/>
</dbReference>
<feature type="region of interest" description="Disordered" evidence="5">
    <location>
        <begin position="590"/>
        <end position="649"/>
    </location>
</feature>
<evidence type="ECO:0000256" key="5">
    <source>
        <dbReference type="SAM" id="MobiDB-lite"/>
    </source>
</evidence>
<evidence type="ECO:0000313" key="9">
    <source>
        <dbReference type="Proteomes" id="UP000696485"/>
    </source>
</evidence>
<comment type="caution">
    <text evidence="8">The sequence shown here is derived from an EMBL/GenBank/DDBJ whole genome shotgun (WGS) entry which is preliminary data.</text>
</comment>
<keyword evidence="2 4" id="KW-0547">Nucleotide-binding</keyword>
<keyword evidence="9" id="KW-1185">Reference proteome</keyword>
<dbReference type="PROSITE" id="PS50011">
    <property type="entry name" value="PROTEIN_KINASE_DOM"/>
    <property type="match status" value="1"/>
</dbReference>
<feature type="domain" description="FHA" evidence="6">
    <location>
        <begin position="48"/>
        <end position="107"/>
    </location>
</feature>
<evidence type="ECO:0000256" key="3">
    <source>
        <dbReference type="ARBA" id="ARBA00022840"/>
    </source>
</evidence>
<evidence type="ECO:0000256" key="4">
    <source>
        <dbReference type="PROSITE-ProRule" id="PRU10141"/>
    </source>
</evidence>
<dbReference type="PROSITE" id="PS50006">
    <property type="entry name" value="FHA_DOMAIN"/>
    <property type="match status" value="1"/>
</dbReference>
<dbReference type="PROSITE" id="PS00108">
    <property type="entry name" value="PROTEIN_KINASE_ST"/>
    <property type="match status" value="1"/>
</dbReference>
<dbReference type="SMART" id="SM00220">
    <property type="entry name" value="S_TKc"/>
    <property type="match status" value="1"/>
</dbReference>
<dbReference type="InterPro" id="IPR000719">
    <property type="entry name" value="Prot_kinase_dom"/>
</dbReference>
<dbReference type="Gene3D" id="2.60.200.20">
    <property type="match status" value="1"/>
</dbReference>
<feature type="compositionally biased region" description="Basic and acidic residues" evidence="5">
    <location>
        <begin position="637"/>
        <end position="649"/>
    </location>
</feature>
<dbReference type="Gene3D" id="1.10.510.10">
    <property type="entry name" value="Transferase(Phosphotransferase) domain 1"/>
    <property type="match status" value="1"/>
</dbReference>
<dbReference type="Pfam" id="PF00069">
    <property type="entry name" value="Pkinase"/>
    <property type="match status" value="1"/>
</dbReference>
<dbReference type="InterPro" id="IPR000253">
    <property type="entry name" value="FHA_dom"/>
</dbReference>
<feature type="compositionally biased region" description="Polar residues" evidence="5">
    <location>
        <begin position="446"/>
        <end position="455"/>
    </location>
</feature>
<dbReference type="PROSITE" id="PS00107">
    <property type="entry name" value="PROTEIN_KINASE_ATP"/>
    <property type="match status" value="1"/>
</dbReference>
<evidence type="ECO:0000259" key="7">
    <source>
        <dbReference type="PROSITE" id="PS50011"/>
    </source>
</evidence>
<dbReference type="SUPFAM" id="SSF49879">
    <property type="entry name" value="SMAD/FHA domain"/>
    <property type="match status" value="1"/>
</dbReference>
<evidence type="ECO:0000259" key="6">
    <source>
        <dbReference type="PROSITE" id="PS50006"/>
    </source>
</evidence>
<evidence type="ECO:0000313" key="8">
    <source>
        <dbReference type="EMBL" id="KAF9326012.1"/>
    </source>
</evidence>
<comment type="similarity">
    <text evidence="1">Belongs to the protein kinase superfamily. CAMK Ser/Thr protein kinase family. CHEK2 subfamily.</text>
</comment>
<name>A0A9P5SD56_9FUNG</name>
<proteinExistence type="inferred from homology"/>
<protein>
    <recommendedName>
        <fullName evidence="10">Pkinase-domain-containing protein</fullName>
    </recommendedName>
</protein>
<feature type="binding site" evidence="4">
    <location>
        <position position="175"/>
    </location>
    <ligand>
        <name>ATP</name>
        <dbReference type="ChEBI" id="CHEBI:30616"/>
    </ligand>
</feature>
<dbReference type="FunFam" id="1.10.510.10:FF:000571">
    <property type="entry name" value="Maternal embryonic leucine zipper kinase"/>
    <property type="match status" value="1"/>
</dbReference>
<dbReference type="InterPro" id="IPR008271">
    <property type="entry name" value="Ser/Thr_kinase_AS"/>
</dbReference>
<accession>A0A9P5SD56</accession>
<dbReference type="CDD" id="cd05117">
    <property type="entry name" value="STKc_CAMK"/>
    <property type="match status" value="1"/>
</dbReference>
<evidence type="ECO:0000256" key="2">
    <source>
        <dbReference type="ARBA" id="ARBA00022741"/>
    </source>
</evidence>
<sequence>MMSSSTSTEPTKPKPRIWGSFEYDENNKKHIVQFTKTGDDGESGVSGYVFGRKNDCDFILPQSTLVSGRHFLIYKEIVHDPKTNLPVERVFLKDFSSNGTYINGVKVGVNRRVQLNHHDKIQYMHDTSKSRDRMFTWNYTQYERGAQLGSGNFATVYRCTHRKTGVEYAVKIVMKNHNFNAKVATSLEREIGILMSIDHINLLRICNVFNEPNHVYVVTELANDGELFDQIIDKQKFTEEETRHVIRQILEGVKYLHDRGIVHRDLKPENVLVMDKDDMTVKISDFGFAKMVGERVFYNTICGTPSYAAPEVLKSGEYGKAVDMWSLGVVLYICLCGFPPFSDDLAPPKLRIQVLQSMYSFPSPYWDNVSDEAVDFVQGLLQANPSERLTVDEALNHIWMSLDEGEGTQSADPRTEEMPQVRRLLSRVMTERMERAVQRGVRVGYSQPTPFSQTIPDLPEDDDDENENGEGPASPVIQSPPYSQCGDEDEHETAYKMPPGSGIGFFSQEGMVRGPSMDTDSEESGDDSRINGNGSIYYSEADASEAGTTDAVVGNDSDRSYMSVQESFGLDGLHTEKLIKDTSMHLAIPDNQVSSSSSSTTTNSTACTVRSSASSSTAMSSVSTRAVRSSSPEDDEHVNKRAKTEKTEA</sequence>
<gene>
    <name evidence="8" type="ORF">BG006_010521</name>
</gene>
<reference evidence="8" key="1">
    <citation type="journal article" date="2020" name="Fungal Divers.">
        <title>Resolving the Mortierellaceae phylogeny through synthesis of multi-gene phylogenetics and phylogenomics.</title>
        <authorList>
            <person name="Vandepol N."/>
            <person name="Liber J."/>
            <person name="Desiro A."/>
            <person name="Na H."/>
            <person name="Kennedy M."/>
            <person name="Barry K."/>
            <person name="Grigoriev I.V."/>
            <person name="Miller A.N."/>
            <person name="O'Donnell K."/>
            <person name="Stajich J.E."/>
            <person name="Bonito G."/>
        </authorList>
    </citation>
    <scope>NUCLEOTIDE SEQUENCE</scope>
    <source>
        <strain evidence="8">NVP1</strain>
    </source>
</reference>
<keyword evidence="3 4" id="KW-0067">ATP-binding</keyword>
<dbReference type="InterPro" id="IPR011009">
    <property type="entry name" value="Kinase-like_dom_sf"/>
</dbReference>
<dbReference type="PANTHER" id="PTHR24347">
    <property type="entry name" value="SERINE/THREONINE-PROTEIN KINASE"/>
    <property type="match status" value="1"/>
</dbReference>
<dbReference type="EMBL" id="JAAAUY010000838">
    <property type="protein sequence ID" value="KAF9326012.1"/>
    <property type="molecule type" value="Genomic_DNA"/>
</dbReference>
<feature type="compositionally biased region" description="Acidic residues" evidence="5">
    <location>
        <begin position="458"/>
        <end position="468"/>
    </location>
</feature>
<organism evidence="8 9">
    <name type="scientific">Podila minutissima</name>
    <dbReference type="NCBI Taxonomy" id="64525"/>
    <lineage>
        <taxon>Eukaryota</taxon>
        <taxon>Fungi</taxon>
        <taxon>Fungi incertae sedis</taxon>
        <taxon>Mucoromycota</taxon>
        <taxon>Mortierellomycotina</taxon>
        <taxon>Mortierellomycetes</taxon>
        <taxon>Mortierellales</taxon>
        <taxon>Mortierellaceae</taxon>
        <taxon>Podila</taxon>
    </lineage>
</organism>
<dbReference type="InterPro" id="IPR017441">
    <property type="entry name" value="Protein_kinase_ATP_BS"/>
</dbReference>
<feature type="domain" description="Protein kinase" evidence="7">
    <location>
        <begin position="142"/>
        <end position="400"/>
    </location>
</feature>
<feature type="compositionally biased region" description="Low complexity" evidence="5">
    <location>
        <begin position="594"/>
        <end position="630"/>
    </location>
</feature>
<dbReference type="Proteomes" id="UP000696485">
    <property type="component" value="Unassembled WGS sequence"/>
</dbReference>
<dbReference type="SMART" id="SM00240">
    <property type="entry name" value="FHA"/>
    <property type="match status" value="1"/>
</dbReference>
<dbReference type="GO" id="GO:0004672">
    <property type="term" value="F:protein kinase activity"/>
    <property type="evidence" value="ECO:0007669"/>
    <property type="project" value="InterPro"/>
</dbReference>
<evidence type="ECO:0000256" key="1">
    <source>
        <dbReference type="ARBA" id="ARBA00005575"/>
    </source>
</evidence>
<dbReference type="SUPFAM" id="SSF56112">
    <property type="entry name" value="Protein kinase-like (PK-like)"/>
    <property type="match status" value="1"/>
</dbReference>
<dbReference type="AlphaFoldDB" id="A0A9P5SD56"/>
<dbReference type="Pfam" id="PF00498">
    <property type="entry name" value="FHA"/>
    <property type="match status" value="1"/>
</dbReference>
<dbReference type="InterPro" id="IPR008984">
    <property type="entry name" value="SMAD_FHA_dom_sf"/>
</dbReference>
<evidence type="ECO:0008006" key="10">
    <source>
        <dbReference type="Google" id="ProtNLM"/>
    </source>
</evidence>
<dbReference type="GO" id="GO:0005524">
    <property type="term" value="F:ATP binding"/>
    <property type="evidence" value="ECO:0007669"/>
    <property type="project" value="UniProtKB-UniRule"/>
</dbReference>
<dbReference type="Gene3D" id="3.30.200.20">
    <property type="entry name" value="Phosphorylase Kinase, domain 1"/>
    <property type="match status" value="1"/>
</dbReference>
<feature type="region of interest" description="Disordered" evidence="5">
    <location>
        <begin position="439"/>
        <end position="558"/>
    </location>
</feature>